<dbReference type="EMBL" id="JALNTZ010000004">
    <property type="protein sequence ID" value="KAJ3657225.1"/>
    <property type="molecule type" value="Genomic_DNA"/>
</dbReference>
<dbReference type="InterPro" id="IPR038765">
    <property type="entry name" value="Papain-like_cys_pep_sf"/>
</dbReference>
<evidence type="ECO:0000256" key="1">
    <source>
        <dbReference type="ARBA" id="ARBA00004496"/>
    </source>
</evidence>
<comment type="subcellular location">
    <subcellularLocation>
        <location evidence="1 11">Cytoplasm</location>
    </subcellularLocation>
</comment>
<evidence type="ECO:0000256" key="10">
    <source>
        <dbReference type="ARBA" id="ARBA00029362"/>
    </source>
</evidence>
<proteinExistence type="inferred from homology"/>
<dbReference type="GO" id="GO:0035973">
    <property type="term" value="P:aggrephagy"/>
    <property type="evidence" value="ECO:0007669"/>
    <property type="project" value="TreeGrafter"/>
</dbReference>
<evidence type="ECO:0000256" key="9">
    <source>
        <dbReference type="ARBA" id="ARBA00023006"/>
    </source>
</evidence>
<dbReference type="PANTHER" id="PTHR22624">
    <property type="entry name" value="CYSTEINE PROTEASE ATG4"/>
    <property type="match status" value="1"/>
</dbReference>
<dbReference type="GO" id="GO:0000045">
    <property type="term" value="P:autophagosome assembly"/>
    <property type="evidence" value="ECO:0007669"/>
    <property type="project" value="TreeGrafter"/>
</dbReference>
<keyword evidence="5 11" id="KW-0645">Protease</keyword>
<evidence type="ECO:0000313" key="14">
    <source>
        <dbReference type="Proteomes" id="UP001168821"/>
    </source>
</evidence>
<organism evidence="13 14">
    <name type="scientific">Zophobas morio</name>
    <dbReference type="NCBI Taxonomy" id="2755281"/>
    <lineage>
        <taxon>Eukaryota</taxon>
        <taxon>Metazoa</taxon>
        <taxon>Ecdysozoa</taxon>
        <taxon>Arthropoda</taxon>
        <taxon>Hexapoda</taxon>
        <taxon>Insecta</taxon>
        <taxon>Pterygota</taxon>
        <taxon>Neoptera</taxon>
        <taxon>Endopterygota</taxon>
        <taxon>Coleoptera</taxon>
        <taxon>Polyphaga</taxon>
        <taxon>Cucujiformia</taxon>
        <taxon>Tenebrionidae</taxon>
        <taxon>Zophobas</taxon>
    </lineage>
</organism>
<dbReference type="Pfam" id="PF03416">
    <property type="entry name" value="Peptidase_C54"/>
    <property type="match status" value="1"/>
</dbReference>
<evidence type="ECO:0000313" key="13">
    <source>
        <dbReference type="EMBL" id="KAJ3657225.1"/>
    </source>
</evidence>
<dbReference type="Proteomes" id="UP001168821">
    <property type="component" value="Unassembled WGS sequence"/>
</dbReference>
<evidence type="ECO:0000256" key="3">
    <source>
        <dbReference type="ARBA" id="ARBA00022448"/>
    </source>
</evidence>
<comment type="function">
    <text evidence="11">Cysteine protease that plays a key role in autophagy by mediating both proteolytic activation and delipidation of ATG8 family proteins.</text>
</comment>
<evidence type="ECO:0000256" key="8">
    <source>
        <dbReference type="ARBA" id="ARBA00022927"/>
    </source>
</evidence>
<gene>
    <name evidence="13" type="ORF">Zmor_016241</name>
</gene>
<accession>A0AA38IIA0</accession>
<comment type="caution">
    <text evidence="13">The sequence shown here is derived from an EMBL/GenBank/DDBJ whole genome shotgun (WGS) entry which is preliminary data.</text>
</comment>
<dbReference type="InterPro" id="IPR005078">
    <property type="entry name" value="Peptidase_C54"/>
</dbReference>
<keyword evidence="14" id="KW-1185">Reference proteome</keyword>
<keyword evidence="7" id="KW-0788">Thiol protease</keyword>
<comment type="catalytic activity">
    <reaction evidence="10">
        <text>[protein]-C-terminal L-amino acid-glycyl-phosphatidylethanolamide + H2O = [protein]-C-terminal L-amino acid-glycine + a 1,2-diacyl-sn-glycero-3-phosphoethanolamine</text>
        <dbReference type="Rhea" id="RHEA:67548"/>
        <dbReference type="Rhea" id="RHEA-COMP:17323"/>
        <dbReference type="Rhea" id="RHEA-COMP:17324"/>
        <dbReference type="ChEBI" id="CHEBI:15377"/>
        <dbReference type="ChEBI" id="CHEBI:64612"/>
        <dbReference type="ChEBI" id="CHEBI:172940"/>
        <dbReference type="ChEBI" id="CHEBI:172941"/>
    </reaction>
    <physiologicalReaction direction="left-to-right" evidence="10">
        <dbReference type="Rhea" id="RHEA:67549"/>
    </physiologicalReaction>
</comment>
<dbReference type="SUPFAM" id="SSF54001">
    <property type="entry name" value="Cysteine proteinases"/>
    <property type="match status" value="1"/>
</dbReference>
<evidence type="ECO:0000256" key="7">
    <source>
        <dbReference type="ARBA" id="ARBA00022807"/>
    </source>
</evidence>
<evidence type="ECO:0000256" key="11">
    <source>
        <dbReference type="RuleBase" id="RU363115"/>
    </source>
</evidence>
<feature type="domain" description="Peptidase C54 catalytic" evidence="12">
    <location>
        <begin position="41"/>
        <end position="319"/>
    </location>
</feature>
<dbReference type="GO" id="GO:0016485">
    <property type="term" value="P:protein processing"/>
    <property type="evidence" value="ECO:0007669"/>
    <property type="project" value="TreeGrafter"/>
</dbReference>
<keyword evidence="4 11" id="KW-0963">Cytoplasm</keyword>
<keyword evidence="8 11" id="KW-0653">Protein transport</keyword>
<dbReference type="GO" id="GO:0034727">
    <property type="term" value="P:piecemeal microautophagy of the nucleus"/>
    <property type="evidence" value="ECO:0007669"/>
    <property type="project" value="TreeGrafter"/>
</dbReference>
<evidence type="ECO:0000256" key="4">
    <source>
        <dbReference type="ARBA" id="ARBA00022490"/>
    </source>
</evidence>
<evidence type="ECO:0000256" key="2">
    <source>
        <dbReference type="ARBA" id="ARBA00010958"/>
    </source>
</evidence>
<dbReference type="GO" id="GO:0019786">
    <property type="term" value="F:protein-phosphatidylethanolamide deconjugating activity"/>
    <property type="evidence" value="ECO:0007669"/>
    <property type="project" value="InterPro"/>
</dbReference>
<dbReference type="GO" id="GO:0000423">
    <property type="term" value="P:mitophagy"/>
    <property type="evidence" value="ECO:0007669"/>
    <property type="project" value="TreeGrafter"/>
</dbReference>
<dbReference type="EC" id="3.4.22.-" evidence="11"/>
<dbReference type="GO" id="GO:0004197">
    <property type="term" value="F:cysteine-type endopeptidase activity"/>
    <property type="evidence" value="ECO:0007669"/>
    <property type="project" value="TreeGrafter"/>
</dbReference>
<dbReference type="GO" id="GO:0005737">
    <property type="term" value="C:cytoplasm"/>
    <property type="evidence" value="ECO:0007669"/>
    <property type="project" value="UniProtKB-SubCell"/>
</dbReference>
<name>A0AA38IIA0_9CUCU</name>
<protein>
    <recommendedName>
        <fullName evidence="11">Cysteine protease</fullName>
        <ecNumber evidence="11">3.4.22.-</ecNumber>
    </recommendedName>
</protein>
<evidence type="ECO:0000256" key="5">
    <source>
        <dbReference type="ARBA" id="ARBA00022670"/>
    </source>
</evidence>
<keyword evidence="9 11" id="KW-0072">Autophagy</keyword>
<keyword evidence="6 11" id="KW-0378">Hydrolase</keyword>
<keyword evidence="3" id="KW-0813">Transport</keyword>
<dbReference type="GO" id="GO:0015031">
    <property type="term" value="P:protein transport"/>
    <property type="evidence" value="ECO:0007669"/>
    <property type="project" value="UniProtKB-KW"/>
</dbReference>
<evidence type="ECO:0000256" key="6">
    <source>
        <dbReference type="ARBA" id="ARBA00022801"/>
    </source>
</evidence>
<comment type="similarity">
    <text evidence="2 11">Belongs to the peptidase C54 family.</text>
</comment>
<sequence>MDGMFEMYLEGSIEPDDIPNTREPVYILGKKYNAVQELDIIRQDILSKVWFTYRKNFVPIGGDEGLTTDKGWGCMLRCGQMVLAQALISLHLGRDWMWEPETKDSTYLKILGKFMDKRQAPFSIHQIAMMGVSENKEVGQWFGPNTVAQVLKKLVKYDEWSSLAIHIALDNALVVSDIREMCLSCESPEGSGSLKCEKGDWKPLLLIVPLRLGLQDINPIYVSGLKKCFQFKQSLGVIGGKPNLALYFIGCVGDEVIYLDPHTTQKSGSVENKETEEEIELDCTYHCKYASRINILSMDPSVAVCFFCSTESDFNDLCHSIKRDLIEPEKQPLFEIAYEKPKQWTPTLDDAVEAADFELTGDFDSEHEFEIL</sequence>
<dbReference type="PANTHER" id="PTHR22624:SF49">
    <property type="entry name" value="CYSTEINE PROTEASE"/>
    <property type="match status" value="1"/>
</dbReference>
<dbReference type="AlphaFoldDB" id="A0AA38IIA0"/>
<evidence type="ECO:0000259" key="12">
    <source>
        <dbReference type="Pfam" id="PF03416"/>
    </source>
</evidence>
<reference evidence="13" key="1">
    <citation type="journal article" date="2023" name="G3 (Bethesda)">
        <title>Whole genome assemblies of Zophobas morio and Tenebrio molitor.</title>
        <authorList>
            <person name="Kaur S."/>
            <person name="Stinson S.A."/>
            <person name="diCenzo G.C."/>
        </authorList>
    </citation>
    <scope>NUCLEOTIDE SEQUENCE</scope>
    <source>
        <strain evidence="13">QUZm001</strain>
    </source>
</reference>
<dbReference type="InterPro" id="IPR046792">
    <property type="entry name" value="Peptidase_C54_cat"/>
</dbReference>